<gene>
    <name evidence="1" type="ORF">SAMN05445060_3305</name>
</gene>
<name>A0A1N7GZ20_9NOCA</name>
<dbReference type="RefSeq" id="WP_076481617.1">
    <property type="nucleotide sequence ID" value="NZ_FTNT01000010.1"/>
</dbReference>
<keyword evidence="2" id="KW-1185">Reference proteome</keyword>
<evidence type="ECO:0000313" key="1">
    <source>
        <dbReference type="EMBL" id="SIS17776.1"/>
    </source>
</evidence>
<dbReference type="STRING" id="1344003.SAMN05445060_3305"/>
<accession>A0A1N7GZ20</accession>
<organism evidence="1 2">
    <name type="scientific">Williamsia sterculiae</name>
    <dbReference type="NCBI Taxonomy" id="1344003"/>
    <lineage>
        <taxon>Bacteria</taxon>
        <taxon>Bacillati</taxon>
        <taxon>Actinomycetota</taxon>
        <taxon>Actinomycetes</taxon>
        <taxon>Mycobacteriales</taxon>
        <taxon>Nocardiaceae</taxon>
        <taxon>Williamsia</taxon>
    </lineage>
</organism>
<dbReference type="Proteomes" id="UP000186218">
    <property type="component" value="Unassembled WGS sequence"/>
</dbReference>
<dbReference type="AlphaFoldDB" id="A0A1N7GZ20"/>
<proteinExistence type="predicted"/>
<dbReference type="EMBL" id="FTNT01000010">
    <property type="protein sequence ID" value="SIS17776.1"/>
    <property type="molecule type" value="Genomic_DNA"/>
</dbReference>
<sequence>MSIIDPTDHLRLQAQDRDHHLLHRQRERVADAQSELRHRERRLDQAWRQLTDALSGVVDARRALTADDPT</sequence>
<evidence type="ECO:0000313" key="2">
    <source>
        <dbReference type="Proteomes" id="UP000186218"/>
    </source>
</evidence>
<reference evidence="1 2" key="1">
    <citation type="submission" date="2017-01" db="EMBL/GenBank/DDBJ databases">
        <authorList>
            <person name="Mah S.A."/>
            <person name="Swanson W.J."/>
            <person name="Moy G.W."/>
            <person name="Vacquier V.D."/>
        </authorList>
    </citation>
    <scope>NUCLEOTIDE SEQUENCE [LARGE SCALE GENOMIC DNA]</scope>
    <source>
        <strain evidence="1 2">CPCC 203464</strain>
    </source>
</reference>
<protein>
    <submittedName>
        <fullName evidence="1">Uncharacterized protein</fullName>
    </submittedName>
</protein>